<gene>
    <name evidence="2" type="ORF">IscW_ISCW020348</name>
</gene>
<evidence type="ECO:0000313" key="4">
    <source>
        <dbReference type="Proteomes" id="UP000001555"/>
    </source>
</evidence>
<dbReference type="AlphaFoldDB" id="B7PY11"/>
<accession>B7PY11</accession>
<evidence type="ECO:0000313" key="3">
    <source>
        <dbReference type="EnsemblMetazoa" id="ISCW020348-PA"/>
    </source>
</evidence>
<dbReference type="EMBL" id="DS817338">
    <property type="protein sequence ID" value="EEC11483.1"/>
    <property type="molecule type" value="Genomic_DNA"/>
</dbReference>
<sequence>MLMRHLLPWRSKGVAPSPSASDVEDSELSTGVTEASRGICRATPTAFADEVDALAINSALTGDSSCAGSLMTNDPLSEAPLTVSTWAPRST</sequence>
<dbReference type="EnsemblMetazoa" id="ISCW020348-RA">
    <property type="protein sequence ID" value="ISCW020348-PA"/>
    <property type="gene ID" value="ISCW020348"/>
</dbReference>
<dbReference type="VEuPathDB" id="VectorBase:ISCW020348"/>
<evidence type="ECO:0000313" key="2">
    <source>
        <dbReference type="EMBL" id="EEC11483.1"/>
    </source>
</evidence>
<feature type="region of interest" description="Disordered" evidence="1">
    <location>
        <begin position="1"/>
        <end position="34"/>
    </location>
</feature>
<organism>
    <name type="scientific">Ixodes scapularis</name>
    <name type="common">Black-legged tick</name>
    <name type="synonym">Deer tick</name>
    <dbReference type="NCBI Taxonomy" id="6945"/>
    <lineage>
        <taxon>Eukaryota</taxon>
        <taxon>Metazoa</taxon>
        <taxon>Ecdysozoa</taxon>
        <taxon>Arthropoda</taxon>
        <taxon>Chelicerata</taxon>
        <taxon>Arachnida</taxon>
        <taxon>Acari</taxon>
        <taxon>Parasitiformes</taxon>
        <taxon>Ixodida</taxon>
        <taxon>Ixodoidea</taxon>
        <taxon>Ixodidae</taxon>
        <taxon>Ixodinae</taxon>
        <taxon>Ixodes</taxon>
    </lineage>
</organism>
<reference evidence="3" key="2">
    <citation type="submission" date="2020-05" db="UniProtKB">
        <authorList>
            <consortium name="EnsemblMetazoa"/>
        </authorList>
    </citation>
    <scope>IDENTIFICATION</scope>
    <source>
        <strain evidence="3">wikel</strain>
    </source>
</reference>
<reference evidence="2 4" key="1">
    <citation type="submission" date="2008-03" db="EMBL/GenBank/DDBJ databases">
        <title>Annotation of Ixodes scapularis.</title>
        <authorList>
            <consortium name="Ixodes scapularis Genome Project Consortium"/>
            <person name="Caler E."/>
            <person name="Hannick L.I."/>
            <person name="Bidwell S."/>
            <person name="Joardar V."/>
            <person name="Thiagarajan M."/>
            <person name="Amedeo P."/>
            <person name="Galinsky K.J."/>
            <person name="Schobel S."/>
            <person name="Inman J."/>
            <person name="Hostetler J."/>
            <person name="Miller J."/>
            <person name="Hammond M."/>
            <person name="Megy K."/>
            <person name="Lawson D."/>
            <person name="Kodira C."/>
            <person name="Sutton G."/>
            <person name="Meyer J."/>
            <person name="Hill C.A."/>
            <person name="Birren B."/>
            <person name="Nene V."/>
            <person name="Collins F."/>
            <person name="Alarcon-Chaidez F."/>
            <person name="Wikel S."/>
            <person name="Strausberg R."/>
        </authorList>
    </citation>
    <scope>NUCLEOTIDE SEQUENCE [LARGE SCALE GENOMIC DNA]</scope>
    <source>
        <strain evidence="4">Wikel</strain>
        <strain evidence="2">Wikel colony</strain>
    </source>
</reference>
<name>B7PY11_IXOSC</name>
<dbReference type="HOGENOM" id="CLU_2429518_0_0_1"/>
<evidence type="ECO:0000256" key="1">
    <source>
        <dbReference type="SAM" id="MobiDB-lite"/>
    </source>
</evidence>
<proteinExistence type="predicted"/>
<dbReference type="VEuPathDB" id="VectorBase:ISCI020348"/>
<keyword evidence="4" id="KW-1185">Reference proteome</keyword>
<dbReference type="InParanoid" id="B7PY11"/>
<dbReference type="PaxDb" id="6945-B7PY11"/>
<protein>
    <submittedName>
        <fullName evidence="2 3">Uncharacterized protein</fullName>
    </submittedName>
</protein>
<dbReference type="Proteomes" id="UP000001555">
    <property type="component" value="Unassembled WGS sequence"/>
</dbReference>
<dbReference type="EMBL" id="ABJB010412652">
    <property type="status" value="NOT_ANNOTATED_CDS"/>
    <property type="molecule type" value="Genomic_DNA"/>
</dbReference>